<evidence type="ECO:0000256" key="1">
    <source>
        <dbReference type="ARBA" id="ARBA00009477"/>
    </source>
</evidence>
<dbReference type="EMBL" id="JAVDQA010000002">
    <property type="protein sequence ID" value="MDR6300269.1"/>
    <property type="molecule type" value="Genomic_DNA"/>
</dbReference>
<protein>
    <submittedName>
        <fullName evidence="5">Cobalt-zinc-cadmium efflux system membrane fusion protein</fullName>
    </submittedName>
</protein>
<accession>A0ABU1K3R7</accession>
<evidence type="ECO:0000313" key="5">
    <source>
        <dbReference type="EMBL" id="MDR6300269.1"/>
    </source>
</evidence>
<gene>
    <name evidence="5" type="ORF">GGR31_000900</name>
</gene>
<keyword evidence="2" id="KW-0813">Transport</keyword>
<feature type="domain" description="CzcB-like barrel-sandwich hybrid" evidence="4">
    <location>
        <begin position="79"/>
        <end position="222"/>
    </location>
</feature>
<organism evidence="5 6">
    <name type="scientific">Mesonia maritima</name>
    <dbReference type="NCBI Taxonomy" id="1793873"/>
    <lineage>
        <taxon>Bacteria</taxon>
        <taxon>Pseudomonadati</taxon>
        <taxon>Bacteroidota</taxon>
        <taxon>Flavobacteriia</taxon>
        <taxon>Flavobacteriales</taxon>
        <taxon>Flavobacteriaceae</taxon>
        <taxon>Mesonia</taxon>
    </lineage>
</organism>
<dbReference type="Gene3D" id="2.40.30.170">
    <property type="match status" value="1"/>
</dbReference>
<dbReference type="PANTHER" id="PTHR30097:SF4">
    <property type="entry name" value="SLR6042 PROTEIN"/>
    <property type="match status" value="1"/>
</dbReference>
<evidence type="ECO:0000313" key="6">
    <source>
        <dbReference type="Proteomes" id="UP001257659"/>
    </source>
</evidence>
<dbReference type="InterPro" id="IPR051909">
    <property type="entry name" value="MFP_Cation_Efflux"/>
</dbReference>
<dbReference type="NCBIfam" id="TIGR01730">
    <property type="entry name" value="RND_mfp"/>
    <property type="match status" value="1"/>
</dbReference>
<dbReference type="SUPFAM" id="SSF111369">
    <property type="entry name" value="HlyD-like secretion proteins"/>
    <property type="match status" value="1"/>
</dbReference>
<reference evidence="5 6" key="1">
    <citation type="submission" date="2023-07" db="EMBL/GenBank/DDBJ databases">
        <title>Genomic Encyclopedia of Type Strains, Phase IV (KMG-IV): sequencing the most valuable type-strain genomes for metagenomic binning, comparative biology and taxonomic classification.</title>
        <authorList>
            <person name="Goeker M."/>
        </authorList>
    </citation>
    <scope>NUCLEOTIDE SEQUENCE [LARGE SCALE GENOMIC DNA]</scope>
    <source>
        <strain evidence="5 6">DSM 102814</strain>
    </source>
</reference>
<dbReference type="PROSITE" id="PS51257">
    <property type="entry name" value="PROKAR_LIPOPROTEIN"/>
    <property type="match status" value="1"/>
</dbReference>
<dbReference type="InterPro" id="IPR058792">
    <property type="entry name" value="Beta-barrel_RND_2"/>
</dbReference>
<feature type="domain" description="CusB-like beta-barrel" evidence="3">
    <location>
        <begin position="233"/>
        <end position="304"/>
    </location>
</feature>
<comment type="caution">
    <text evidence="5">The sequence shown here is derived from an EMBL/GenBank/DDBJ whole genome shotgun (WGS) entry which is preliminary data.</text>
</comment>
<dbReference type="Pfam" id="PF25954">
    <property type="entry name" value="Beta-barrel_RND_2"/>
    <property type="match status" value="1"/>
</dbReference>
<dbReference type="Pfam" id="PF25973">
    <property type="entry name" value="BSH_CzcB"/>
    <property type="match status" value="1"/>
</dbReference>
<proteinExistence type="inferred from homology"/>
<dbReference type="InterPro" id="IPR058647">
    <property type="entry name" value="BSH_CzcB-like"/>
</dbReference>
<comment type="similarity">
    <text evidence="1">Belongs to the membrane fusion protein (MFP) (TC 8.A.1) family.</text>
</comment>
<dbReference type="InterPro" id="IPR006143">
    <property type="entry name" value="RND_pump_MFP"/>
</dbReference>
<keyword evidence="6" id="KW-1185">Reference proteome</keyword>
<dbReference type="PANTHER" id="PTHR30097">
    <property type="entry name" value="CATION EFFLUX SYSTEM PROTEIN CUSB"/>
    <property type="match status" value="1"/>
</dbReference>
<evidence type="ECO:0000259" key="3">
    <source>
        <dbReference type="Pfam" id="PF25954"/>
    </source>
</evidence>
<dbReference type="RefSeq" id="WP_309727181.1">
    <property type="nucleotide sequence ID" value="NZ_JAVDQA010000002.1"/>
</dbReference>
<sequence length="387" mass="43916">MKPIYFLFSLLILITSCEQEKKEKETPQKEEITQTEEGIKLSEKLFNALQLKVDTLTHRNMSGYVEANGRLEVPPQNEATVTTVIGANVVSIEVIEGDEVKKGEIVAYLSHPNIIELQSDYIESFNQLQFLEKEFNRQQKLHEGGVGSGMNFQKAEANYRATKGKVSGLEAKLRLLNLNANSIQLGNIQEKVALRSPIEGFVQKVEVKTGQFVQPQTNLFEIINTHHIHADLMVYEKDVHKIEKGQKIRFTVQSLANTELAAEIYSISKTFEEKPKAVHVHAEIKDKKEHLIPGMYIQGKIQTEENSQLAMPESAIVQEGDQHFIFKAEQKNSTWIFTPIEIKPTGQDGKWIAFNLLEEIAPNTKFSYNNAYYLLAESQKDEGGHHH</sequence>
<dbReference type="Gene3D" id="2.40.50.100">
    <property type="match status" value="1"/>
</dbReference>
<evidence type="ECO:0000259" key="4">
    <source>
        <dbReference type="Pfam" id="PF25973"/>
    </source>
</evidence>
<name>A0ABU1K3R7_9FLAO</name>
<dbReference type="Proteomes" id="UP001257659">
    <property type="component" value="Unassembled WGS sequence"/>
</dbReference>
<evidence type="ECO:0000256" key="2">
    <source>
        <dbReference type="ARBA" id="ARBA00022448"/>
    </source>
</evidence>